<evidence type="ECO:0000313" key="5">
    <source>
        <dbReference type="EMBL" id="UWN57709.1"/>
    </source>
</evidence>
<dbReference type="InterPro" id="IPR001547">
    <property type="entry name" value="Glyco_hydro_5"/>
</dbReference>
<evidence type="ECO:0000313" key="6">
    <source>
        <dbReference type="Proteomes" id="UP001059295"/>
    </source>
</evidence>
<gene>
    <name evidence="5" type="ORF">NQ491_02715</name>
</gene>
<dbReference type="PROSITE" id="PS51257">
    <property type="entry name" value="PROKAR_LIPOPROTEIN"/>
    <property type="match status" value="1"/>
</dbReference>
<dbReference type="InterPro" id="IPR017853">
    <property type="entry name" value="GH"/>
</dbReference>
<dbReference type="EMBL" id="CP102294">
    <property type="protein sequence ID" value="UWN57709.1"/>
    <property type="molecule type" value="Genomic_DNA"/>
</dbReference>
<dbReference type="Gene3D" id="3.20.20.80">
    <property type="entry name" value="Glycosidases"/>
    <property type="match status" value="1"/>
</dbReference>
<dbReference type="SUPFAM" id="SSF51445">
    <property type="entry name" value="(Trans)glycosidases"/>
    <property type="match status" value="1"/>
</dbReference>
<organism evidence="5 6">
    <name type="scientific">Alistipes ihumii AP11</name>
    <dbReference type="NCBI Taxonomy" id="1211813"/>
    <lineage>
        <taxon>Bacteria</taxon>
        <taxon>Pseudomonadati</taxon>
        <taxon>Bacteroidota</taxon>
        <taxon>Bacteroidia</taxon>
        <taxon>Bacteroidales</taxon>
        <taxon>Rikenellaceae</taxon>
        <taxon>Alistipes</taxon>
    </lineage>
</organism>
<dbReference type="GeneID" id="82890611"/>
<dbReference type="Pfam" id="PF00150">
    <property type="entry name" value="Cellulase"/>
    <property type="match status" value="1"/>
</dbReference>
<evidence type="ECO:0000259" key="4">
    <source>
        <dbReference type="Pfam" id="PF00150"/>
    </source>
</evidence>
<keyword evidence="1 3" id="KW-0378">Hydrolase</keyword>
<dbReference type="RefSeq" id="WP_019244869.1">
    <property type="nucleotide sequence ID" value="NZ_CAPH01000004.1"/>
</dbReference>
<sequence length="414" mass="46802">MKAFLSYVLLAAAVLSVGSCGRDSSKRSAGAGEPDTVASYWTDSTARKGLYVSSDSTQTASIYLNGAKYYATGTNCYELLLVSLHKKRDAQGRIDLSDSFAALDVLRRNGVGIVRFNCGVYFASELTAYTQNREEYLLALARLAAYAEKLEIGLIPSFFWIYTTVPDYVREPYRSWGIEGSRTTEFLKAYTTDVVEALKPYKSIFAWEFGNEFNLQADLPNWQKEFGKTDARYWIQGRDVRYAIRLFAETVRSLDPDGRMIVSGHSAMRPSQYHLNTEYTFSVDDTQQYRAATELFTPDPAEGMSEHVYEAGREFADRGKVTLSEQIAVAMGTARSLNKVYIVGEFGGLLPLKQAYRTYYDAFLDGGVQLSLIWNFSPGRRTEYSFSADDETGEYVFYLIREYNAMLKERYGSR</sequence>
<evidence type="ECO:0000256" key="2">
    <source>
        <dbReference type="ARBA" id="ARBA00023295"/>
    </source>
</evidence>
<keyword evidence="6" id="KW-1185">Reference proteome</keyword>
<evidence type="ECO:0000256" key="3">
    <source>
        <dbReference type="RuleBase" id="RU361153"/>
    </source>
</evidence>
<evidence type="ECO:0000256" key="1">
    <source>
        <dbReference type="ARBA" id="ARBA00022801"/>
    </source>
</evidence>
<proteinExistence type="inferred from homology"/>
<name>A0ABY5V243_9BACT</name>
<dbReference type="Proteomes" id="UP001059295">
    <property type="component" value="Chromosome"/>
</dbReference>
<feature type="domain" description="Glycoside hydrolase family 5" evidence="4">
    <location>
        <begin position="181"/>
        <end position="349"/>
    </location>
</feature>
<accession>A0ABY5V243</accession>
<comment type="similarity">
    <text evidence="3">Belongs to the glycosyl hydrolase 5 (cellulase A) family.</text>
</comment>
<reference evidence="5" key="1">
    <citation type="journal article" date="2022" name="Cell">
        <title>Design, construction, and in vivo augmentation of a complex gut microbiome.</title>
        <authorList>
            <person name="Cheng A.G."/>
            <person name="Ho P.Y."/>
            <person name="Aranda-Diaz A."/>
            <person name="Jain S."/>
            <person name="Yu F.B."/>
            <person name="Meng X."/>
            <person name="Wang M."/>
            <person name="Iakiviak M."/>
            <person name="Nagashima K."/>
            <person name="Zhao A."/>
            <person name="Murugkar P."/>
            <person name="Patil A."/>
            <person name="Atabakhsh K."/>
            <person name="Weakley A."/>
            <person name="Yan J."/>
            <person name="Brumbaugh A.R."/>
            <person name="Higginbottom S."/>
            <person name="Dimas A."/>
            <person name="Shiver A.L."/>
            <person name="Deutschbauer A."/>
            <person name="Neff N."/>
            <person name="Sonnenburg J.L."/>
            <person name="Huang K.C."/>
            <person name="Fischbach M.A."/>
        </authorList>
    </citation>
    <scope>NUCLEOTIDE SEQUENCE</scope>
    <source>
        <strain evidence="5">AP11</strain>
    </source>
</reference>
<keyword evidence="2 3" id="KW-0326">Glycosidase</keyword>
<protein>
    <submittedName>
        <fullName evidence="5">Cellulase family glycosylhydrolase</fullName>
    </submittedName>
</protein>